<dbReference type="GO" id="GO:0047936">
    <property type="term" value="F:glucose 1-dehydrogenase [NAD(P)+] activity"/>
    <property type="evidence" value="ECO:0007669"/>
    <property type="project" value="UniProtKB-EC"/>
</dbReference>
<dbReference type="InterPro" id="IPR002347">
    <property type="entry name" value="SDR_fam"/>
</dbReference>
<comment type="similarity">
    <text evidence="1">Belongs to the short-chain dehydrogenases/reductases (SDR) family.</text>
</comment>
<name>A0A974PPT3_9HYPH</name>
<dbReference type="KEGG" id="xdi:EZH22_02050"/>
<protein>
    <submittedName>
        <fullName evidence="3">Glucose 1-dehydrogenase</fullName>
        <ecNumber evidence="3">1.1.1.47</ecNumber>
    </submittedName>
</protein>
<dbReference type="EMBL" id="CP063362">
    <property type="protein sequence ID" value="QRG07246.1"/>
    <property type="molecule type" value="Genomic_DNA"/>
</dbReference>
<evidence type="ECO:0000256" key="2">
    <source>
        <dbReference type="ARBA" id="ARBA00023002"/>
    </source>
</evidence>
<dbReference type="Gene3D" id="3.40.50.720">
    <property type="entry name" value="NAD(P)-binding Rossmann-like Domain"/>
    <property type="match status" value="1"/>
</dbReference>
<dbReference type="EC" id="1.1.1.47" evidence="3"/>
<dbReference type="GO" id="GO:0048038">
    <property type="term" value="F:quinone binding"/>
    <property type="evidence" value="ECO:0007669"/>
    <property type="project" value="TreeGrafter"/>
</dbReference>
<dbReference type="PRINTS" id="PR00080">
    <property type="entry name" value="SDRFAMILY"/>
</dbReference>
<keyword evidence="2 3" id="KW-0560">Oxidoreductase</keyword>
<dbReference type="SUPFAM" id="SSF51735">
    <property type="entry name" value="NAD(P)-binding Rossmann-fold domains"/>
    <property type="match status" value="1"/>
</dbReference>
<evidence type="ECO:0000256" key="1">
    <source>
        <dbReference type="ARBA" id="ARBA00006484"/>
    </source>
</evidence>
<sequence length="257" mass="25972">MGRLEGKVAIVTGGASGIGKAIASEYARQGARVCIADVSQDRCEAAAQEIASGAMGCALDVRDPSSITAAVKATVGRYGRLDILVNCAGVFAMGLITEIGPEDFDRVVAVNTRGLLFMIQGAARQMIAQGSGGAIVTIASGAGRRAPPGAVVYGLSKAAAISINQVAAQELIRHGIRCNAIAPGAVKTPMWDVVEESFSKTLGVPTGAAAQGQVAVTPLGRMAAPDEFAGPAVFLASDESSYVVGQTLNVDGGLNLG</sequence>
<evidence type="ECO:0000313" key="3">
    <source>
        <dbReference type="EMBL" id="QRG07246.1"/>
    </source>
</evidence>
<reference evidence="3 4" key="1">
    <citation type="submission" date="2020-10" db="EMBL/GenBank/DDBJ databases">
        <title>Degradation of 1,4-Dioxane by Xanthobacter sp. YN2, via a Novel Group-2 Soluble Di-Iron Monooxygenase.</title>
        <authorList>
            <person name="Ma F."/>
            <person name="Wang Y."/>
            <person name="Yang J."/>
            <person name="Guo H."/>
            <person name="Su D."/>
            <person name="Yu L."/>
        </authorList>
    </citation>
    <scope>NUCLEOTIDE SEQUENCE [LARGE SCALE GENOMIC DNA]</scope>
    <source>
        <strain evidence="3 4">YN2</strain>
    </source>
</reference>
<dbReference type="GO" id="GO:0006633">
    <property type="term" value="P:fatty acid biosynthetic process"/>
    <property type="evidence" value="ECO:0007669"/>
    <property type="project" value="TreeGrafter"/>
</dbReference>
<organism evidence="3 4">
    <name type="scientific">Xanthobacter dioxanivorans</name>
    <dbReference type="NCBI Taxonomy" id="2528964"/>
    <lineage>
        <taxon>Bacteria</taxon>
        <taxon>Pseudomonadati</taxon>
        <taxon>Pseudomonadota</taxon>
        <taxon>Alphaproteobacteria</taxon>
        <taxon>Hyphomicrobiales</taxon>
        <taxon>Xanthobacteraceae</taxon>
        <taxon>Xanthobacter</taxon>
    </lineage>
</organism>
<dbReference type="PANTHER" id="PTHR42760">
    <property type="entry name" value="SHORT-CHAIN DEHYDROGENASES/REDUCTASES FAMILY MEMBER"/>
    <property type="match status" value="1"/>
</dbReference>
<dbReference type="PANTHER" id="PTHR42760:SF133">
    <property type="entry name" value="3-OXOACYL-[ACYL-CARRIER-PROTEIN] REDUCTASE"/>
    <property type="match status" value="1"/>
</dbReference>
<proteinExistence type="inferred from homology"/>
<accession>A0A974PPT3</accession>
<dbReference type="FunFam" id="3.40.50.720:FF:000084">
    <property type="entry name" value="Short-chain dehydrogenase reductase"/>
    <property type="match status" value="1"/>
</dbReference>
<dbReference type="NCBIfam" id="NF005559">
    <property type="entry name" value="PRK07231.1"/>
    <property type="match status" value="1"/>
</dbReference>
<dbReference type="Proteomes" id="UP000596427">
    <property type="component" value="Chromosome"/>
</dbReference>
<keyword evidence="4" id="KW-1185">Reference proteome</keyword>
<dbReference type="Pfam" id="PF13561">
    <property type="entry name" value="adh_short_C2"/>
    <property type="match status" value="1"/>
</dbReference>
<dbReference type="AlphaFoldDB" id="A0A974PPT3"/>
<evidence type="ECO:0000313" key="4">
    <source>
        <dbReference type="Proteomes" id="UP000596427"/>
    </source>
</evidence>
<dbReference type="InterPro" id="IPR036291">
    <property type="entry name" value="NAD(P)-bd_dom_sf"/>
</dbReference>
<dbReference type="PRINTS" id="PR00081">
    <property type="entry name" value="GDHRDH"/>
</dbReference>
<gene>
    <name evidence="3" type="ORF">EZH22_02050</name>
</gene>